<evidence type="ECO:0000313" key="3">
    <source>
        <dbReference type="Proteomes" id="UP000811619"/>
    </source>
</evidence>
<keyword evidence="1" id="KW-0732">Signal</keyword>
<evidence type="ECO:0000256" key="1">
    <source>
        <dbReference type="SAM" id="SignalP"/>
    </source>
</evidence>
<reference evidence="2" key="1">
    <citation type="journal article" date="2020" name="bioRxiv">
        <title>Whole genome comparisons of ergot fungi reveals the divergence and evolution of species within the genus Claviceps are the result of varying mechanisms driving genome evolution and host range expansion.</title>
        <authorList>
            <person name="Wyka S.A."/>
            <person name="Mondo S.J."/>
            <person name="Liu M."/>
            <person name="Dettman J."/>
            <person name="Nalam V."/>
            <person name="Broders K.D."/>
        </authorList>
    </citation>
    <scope>NUCLEOTIDE SEQUENCE</scope>
    <source>
        <strain evidence="2">CCC 489</strain>
    </source>
</reference>
<dbReference type="AlphaFoldDB" id="A0A8K0NLN0"/>
<dbReference type="EMBL" id="SRPY01000040">
    <property type="protein sequence ID" value="KAG5929796.1"/>
    <property type="molecule type" value="Genomic_DNA"/>
</dbReference>
<gene>
    <name evidence="2" type="ORF">E4U42_004520</name>
</gene>
<feature type="signal peptide" evidence="1">
    <location>
        <begin position="1"/>
        <end position="21"/>
    </location>
</feature>
<accession>A0A8K0NLN0</accession>
<keyword evidence="3" id="KW-1185">Reference proteome</keyword>
<evidence type="ECO:0000313" key="2">
    <source>
        <dbReference type="EMBL" id="KAG5929796.1"/>
    </source>
</evidence>
<comment type="caution">
    <text evidence="2">The sequence shown here is derived from an EMBL/GenBank/DDBJ whole genome shotgun (WGS) entry which is preliminary data.</text>
</comment>
<sequence>MQFSTSTALAVVAFCAQQATAVYSGVVWPVNEPAEATPLGPAQFAGKADPATGHFDIQPRMGYLNARSLNCVKDGEGVISCGNGVSVSPTPTGFHCESGTLPIRFSFHCFGGKAAELVAYLAEPHAAGDVPYNCDTKVEVWVGQAS</sequence>
<dbReference type="Proteomes" id="UP000811619">
    <property type="component" value="Unassembled WGS sequence"/>
</dbReference>
<name>A0A8K0NLN0_9HYPO</name>
<protein>
    <submittedName>
        <fullName evidence="2">Uncharacterized protein</fullName>
    </submittedName>
</protein>
<organism evidence="2 3">
    <name type="scientific">Claviceps africana</name>
    <dbReference type="NCBI Taxonomy" id="83212"/>
    <lineage>
        <taxon>Eukaryota</taxon>
        <taxon>Fungi</taxon>
        <taxon>Dikarya</taxon>
        <taxon>Ascomycota</taxon>
        <taxon>Pezizomycotina</taxon>
        <taxon>Sordariomycetes</taxon>
        <taxon>Hypocreomycetidae</taxon>
        <taxon>Hypocreales</taxon>
        <taxon>Clavicipitaceae</taxon>
        <taxon>Claviceps</taxon>
    </lineage>
</organism>
<proteinExistence type="predicted"/>
<feature type="chain" id="PRO_5035466134" evidence="1">
    <location>
        <begin position="22"/>
        <end position="146"/>
    </location>
</feature>